<dbReference type="AlphaFoldDB" id="A0A562TNH3"/>
<dbReference type="Proteomes" id="UP000317010">
    <property type="component" value="Unassembled WGS sequence"/>
</dbReference>
<keyword evidence="10" id="KW-1185">Reference proteome</keyword>
<dbReference type="EMBL" id="VLLI01000017">
    <property type="protein sequence ID" value="TWI95062.1"/>
    <property type="molecule type" value="Genomic_DNA"/>
</dbReference>
<feature type="transmembrane region" description="Helical" evidence="7">
    <location>
        <begin position="94"/>
        <end position="119"/>
    </location>
</feature>
<dbReference type="PROSITE" id="PS50850">
    <property type="entry name" value="MFS"/>
    <property type="match status" value="1"/>
</dbReference>
<evidence type="ECO:0000259" key="8">
    <source>
        <dbReference type="PROSITE" id="PS50850"/>
    </source>
</evidence>
<evidence type="ECO:0000313" key="9">
    <source>
        <dbReference type="EMBL" id="TWI95062.1"/>
    </source>
</evidence>
<feature type="transmembrane region" description="Helical" evidence="7">
    <location>
        <begin position="20"/>
        <end position="40"/>
    </location>
</feature>
<feature type="domain" description="Major facilitator superfamily (MFS) profile" evidence="8">
    <location>
        <begin position="19"/>
        <end position="399"/>
    </location>
</feature>
<keyword evidence="2" id="KW-0813">Transport</keyword>
<evidence type="ECO:0000256" key="4">
    <source>
        <dbReference type="ARBA" id="ARBA00022692"/>
    </source>
</evidence>
<evidence type="ECO:0000256" key="7">
    <source>
        <dbReference type="SAM" id="Phobius"/>
    </source>
</evidence>
<dbReference type="InterPro" id="IPR036259">
    <property type="entry name" value="MFS_trans_sf"/>
</dbReference>
<organism evidence="9 10">
    <name type="scientific">Mucilaginibacter frigoritolerans</name>
    <dbReference type="NCBI Taxonomy" id="652788"/>
    <lineage>
        <taxon>Bacteria</taxon>
        <taxon>Pseudomonadati</taxon>
        <taxon>Bacteroidota</taxon>
        <taxon>Sphingobacteriia</taxon>
        <taxon>Sphingobacteriales</taxon>
        <taxon>Sphingobacteriaceae</taxon>
        <taxon>Mucilaginibacter</taxon>
    </lineage>
</organism>
<dbReference type="GO" id="GO:0022857">
    <property type="term" value="F:transmembrane transporter activity"/>
    <property type="evidence" value="ECO:0007669"/>
    <property type="project" value="InterPro"/>
</dbReference>
<keyword evidence="5 7" id="KW-1133">Transmembrane helix</keyword>
<evidence type="ECO:0000313" key="10">
    <source>
        <dbReference type="Proteomes" id="UP000317010"/>
    </source>
</evidence>
<feature type="transmembrane region" description="Helical" evidence="7">
    <location>
        <begin position="52"/>
        <end position="74"/>
    </location>
</feature>
<evidence type="ECO:0000256" key="3">
    <source>
        <dbReference type="ARBA" id="ARBA00022475"/>
    </source>
</evidence>
<protein>
    <submittedName>
        <fullName evidence="9">Putative MFS family arabinose efflux permease</fullName>
    </submittedName>
</protein>
<evidence type="ECO:0000256" key="5">
    <source>
        <dbReference type="ARBA" id="ARBA00022989"/>
    </source>
</evidence>
<sequence length="404" mass="45009">MLTSFFQLYKNAYTGLSRNSWYLSIVMLINRSGTMVVPYMSIYCIQQLHFTVIQAGIIMAFFGAGAISGSFIGGKLTDKIGFYDLQVGALLSGGMFFIIVGYLHSFYILCGGVFVLSFCNESVRPANSTAIAHYSTPENKTRSYSLNRLAVNLGWAFGAGLGGFIAAINYHLLFWVDGTTNIFAALMLLRLMPRANILTGIKKVNKAIKSASAYRDGTYLLFILFTTLFSICFFQFFIMEPVFYKIEWHFNERLIGSLMALNGLMIVAVEMVLIHNLEGKRNGIIYIYLGVALAAVDFVMLNWLPPGLIAGIAIVIVITIAEMLSMPFMNAFWISRTSENNRGQYAALYSMSWSAAQILAPLIGGFVINYGGFRMLWWGLACLCTASATGFYFLYRYTSQKELS</sequence>
<feature type="transmembrane region" description="Helical" evidence="7">
    <location>
        <begin position="149"/>
        <end position="168"/>
    </location>
</feature>
<dbReference type="Gene3D" id="1.20.1250.20">
    <property type="entry name" value="MFS general substrate transporter like domains"/>
    <property type="match status" value="1"/>
</dbReference>
<dbReference type="PANTHER" id="PTHR23517">
    <property type="entry name" value="RESISTANCE PROTEIN MDTM, PUTATIVE-RELATED-RELATED"/>
    <property type="match status" value="1"/>
</dbReference>
<accession>A0A562TNH3</accession>
<dbReference type="GO" id="GO:0005886">
    <property type="term" value="C:plasma membrane"/>
    <property type="evidence" value="ECO:0007669"/>
    <property type="project" value="UniProtKB-SubCell"/>
</dbReference>
<reference evidence="9 10" key="1">
    <citation type="submission" date="2019-07" db="EMBL/GenBank/DDBJ databases">
        <title>Genomic Encyclopedia of Archaeal and Bacterial Type Strains, Phase II (KMG-II): from individual species to whole genera.</title>
        <authorList>
            <person name="Goeker M."/>
        </authorList>
    </citation>
    <scope>NUCLEOTIDE SEQUENCE [LARGE SCALE GENOMIC DNA]</scope>
    <source>
        <strain evidence="9 10">ATCC BAA-1854</strain>
    </source>
</reference>
<dbReference type="InterPro" id="IPR011701">
    <property type="entry name" value="MFS"/>
</dbReference>
<gene>
    <name evidence="9" type="ORF">JN11_04491</name>
</gene>
<comment type="caution">
    <text evidence="9">The sequence shown here is derived from an EMBL/GenBank/DDBJ whole genome shotgun (WGS) entry which is preliminary data.</text>
</comment>
<dbReference type="PANTHER" id="PTHR23517:SF2">
    <property type="entry name" value="MULTIDRUG RESISTANCE PROTEIN MDTH"/>
    <property type="match status" value="1"/>
</dbReference>
<dbReference type="RefSeq" id="WP_144916209.1">
    <property type="nucleotide sequence ID" value="NZ_VLLI01000017.1"/>
</dbReference>
<comment type="subcellular location">
    <subcellularLocation>
        <location evidence="1">Cell membrane</location>
        <topology evidence="1">Multi-pass membrane protein</topology>
    </subcellularLocation>
</comment>
<dbReference type="InterPro" id="IPR050171">
    <property type="entry name" value="MFS_Transporters"/>
</dbReference>
<evidence type="ECO:0000256" key="6">
    <source>
        <dbReference type="ARBA" id="ARBA00023136"/>
    </source>
</evidence>
<keyword evidence="4 7" id="KW-0812">Transmembrane</keyword>
<evidence type="ECO:0000256" key="1">
    <source>
        <dbReference type="ARBA" id="ARBA00004651"/>
    </source>
</evidence>
<feature type="transmembrane region" description="Helical" evidence="7">
    <location>
        <begin position="285"/>
        <end position="304"/>
    </location>
</feature>
<dbReference type="InterPro" id="IPR020846">
    <property type="entry name" value="MFS_dom"/>
</dbReference>
<feature type="transmembrane region" description="Helical" evidence="7">
    <location>
        <begin position="376"/>
        <end position="395"/>
    </location>
</feature>
<feature type="transmembrane region" description="Helical" evidence="7">
    <location>
        <begin position="310"/>
        <end position="334"/>
    </location>
</feature>
<feature type="transmembrane region" description="Helical" evidence="7">
    <location>
        <begin position="346"/>
        <end position="370"/>
    </location>
</feature>
<dbReference type="OrthoDB" id="5379144at2"/>
<keyword evidence="3" id="KW-1003">Cell membrane</keyword>
<name>A0A562TNH3_9SPHI</name>
<proteinExistence type="predicted"/>
<dbReference type="SUPFAM" id="SSF103473">
    <property type="entry name" value="MFS general substrate transporter"/>
    <property type="match status" value="1"/>
</dbReference>
<feature type="transmembrane region" description="Helical" evidence="7">
    <location>
        <begin position="219"/>
        <end position="239"/>
    </location>
</feature>
<dbReference type="Pfam" id="PF07690">
    <property type="entry name" value="MFS_1"/>
    <property type="match status" value="1"/>
</dbReference>
<feature type="transmembrane region" description="Helical" evidence="7">
    <location>
        <begin position="254"/>
        <end position="273"/>
    </location>
</feature>
<evidence type="ECO:0000256" key="2">
    <source>
        <dbReference type="ARBA" id="ARBA00022448"/>
    </source>
</evidence>
<keyword evidence="6 7" id="KW-0472">Membrane</keyword>